<dbReference type="Proteomes" id="UP000277803">
    <property type="component" value="Unassembled WGS sequence"/>
</dbReference>
<evidence type="ECO:0008006" key="3">
    <source>
        <dbReference type="Google" id="ProtNLM"/>
    </source>
</evidence>
<name>A0A3A6W0B2_9FIRM</name>
<gene>
    <name evidence="1" type="ORF">D2965_05910</name>
</gene>
<dbReference type="SUPFAM" id="SSF69279">
    <property type="entry name" value="Phage tail proteins"/>
    <property type="match status" value="1"/>
</dbReference>
<protein>
    <recommendedName>
        <fullName evidence="3">Phage late control gene D protein (GPD)</fullName>
    </recommendedName>
</protein>
<organism evidence="1 2">
    <name type="scientific">Veillonella atypica</name>
    <dbReference type="NCBI Taxonomy" id="39777"/>
    <lineage>
        <taxon>Bacteria</taxon>
        <taxon>Bacillati</taxon>
        <taxon>Bacillota</taxon>
        <taxon>Negativicutes</taxon>
        <taxon>Veillonellales</taxon>
        <taxon>Veillonellaceae</taxon>
        <taxon>Veillonella</taxon>
    </lineage>
</organism>
<comment type="caution">
    <text evidence="1">The sequence shown here is derived from an EMBL/GenBank/DDBJ whole genome shotgun (WGS) entry which is preliminary data.</text>
</comment>
<evidence type="ECO:0000313" key="1">
    <source>
        <dbReference type="EMBL" id="RJY50394.1"/>
    </source>
</evidence>
<dbReference type="RefSeq" id="WP_119982611.1">
    <property type="nucleotide sequence ID" value="NZ_QXZZ01000028.1"/>
</dbReference>
<accession>A0A3A6W0B2</accession>
<evidence type="ECO:0000313" key="2">
    <source>
        <dbReference type="Proteomes" id="UP000277803"/>
    </source>
</evidence>
<reference evidence="1 2" key="1">
    <citation type="submission" date="2018-09" db="EMBL/GenBank/DDBJ databases">
        <title>Genome sequence of Veillonella atypica isolated from periodontal Korean patients.</title>
        <authorList>
            <person name="Lee J.-H."/>
            <person name="Moon J.-H."/>
            <person name="Shin S.-Y."/>
        </authorList>
    </citation>
    <scope>NUCLEOTIDE SEQUENCE [LARGE SCALE GENOMIC DNA]</scope>
    <source>
        <strain evidence="1 2">KHUD_V1</strain>
    </source>
</reference>
<dbReference type="EMBL" id="QXZZ01000028">
    <property type="protein sequence ID" value="RJY50394.1"/>
    <property type="molecule type" value="Genomic_DNA"/>
</dbReference>
<dbReference type="AlphaFoldDB" id="A0A3A6W0B2"/>
<sequence length="356" mass="40220">MPSNLRYVTIKLQYDQKDITQDLVPYLKDFSFNDVMSGEADDISITLHDIEELWMSDWFPEKGAKLTASIVFHNWNEPGDEIEMKCGQFEIDEITCKNPPHEVTIGAVSVPDESKLRGELKSKSWEKTTLKSVAEELAKGAGLELFYDTPETINLDRVEQSDQSDLEFLMKVCKDNGLALKVSDKQVIIFDETKFETEKVVATLIKGPMPTDLTEEQIKELGEIIPYQGSYSLKTSLKDVYWGCHVKHKSTKQKSTIEYTFKDPHKTQGKILQVNQSCETQAEAERLAKKKLREKNKNEITGSVAMLGHIVLAASATINLKGFGKFDGKYIISKCSHRVGGGYTQSLDIRRCLDGY</sequence>
<proteinExistence type="predicted"/>